<dbReference type="InParanoid" id="A0A482WVG8"/>
<dbReference type="InterPro" id="IPR030564">
    <property type="entry name" value="Myotubularin"/>
</dbReference>
<dbReference type="GO" id="GO:0046856">
    <property type="term" value="P:phosphatidylinositol dephosphorylation"/>
    <property type="evidence" value="ECO:0007669"/>
    <property type="project" value="TreeGrafter"/>
</dbReference>
<protein>
    <recommendedName>
        <fullName evidence="2">Myotubularin phosphatase domain-containing protein</fullName>
    </recommendedName>
</protein>
<dbReference type="InterPro" id="IPR029021">
    <property type="entry name" value="Prot-tyrosine_phosphatase-like"/>
</dbReference>
<comment type="caution">
    <text evidence="3">The sequence shown here is derived from an EMBL/GenBank/DDBJ whole genome shotgun (WGS) entry which is preliminary data.</text>
</comment>
<evidence type="ECO:0000313" key="3">
    <source>
        <dbReference type="EMBL" id="RZF37483.1"/>
    </source>
</evidence>
<dbReference type="PANTHER" id="PTHR10807">
    <property type="entry name" value="MYOTUBULARIN-RELATED"/>
    <property type="match status" value="1"/>
</dbReference>
<evidence type="ECO:0000259" key="2">
    <source>
        <dbReference type="PROSITE" id="PS51339"/>
    </source>
</evidence>
<organism evidence="3 4">
    <name type="scientific">Laodelphax striatellus</name>
    <name type="common">Small brown planthopper</name>
    <name type="synonym">Delphax striatella</name>
    <dbReference type="NCBI Taxonomy" id="195883"/>
    <lineage>
        <taxon>Eukaryota</taxon>
        <taxon>Metazoa</taxon>
        <taxon>Ecdysozoa</taxon>
        <taxon>Arthropoda</taxon>
        <taxon>Hexapoda</taxon>
        <taxon>Insecta</taxon>
        <taxon>Pterygota</taxon>
        <taxon>Neoptera</taxon>
        <taxon>Paraneoptera</taxon>
        <taxon>Hemiptera</taxon>
        <taxon>Auchenorrhyncha</taxon>
        <taxon>Fulgoroidea</taxon>
        <taxon>Delphacidae</taxon>
        <taxon>Criomorphinae</taxon>
        <taxon>Laodelphax</taxon>
    </lineage>
</organism>
<dbReference type="PROSITE" id="PS51339">
    <property type="entry name" value="PPASE_MYOTUBULARIN"/>
    <property type="match status" value="1"/>
</dbReference>
<dbReference type="InterPro" id="IPR010569">
    <property type="entry name" value="Myotubularin-like_Pase_dom"/>
</dbReference>
<dbReference type="GO" id="GO:0016020">
    <property type="term" value="C:membrane"/>
    <property type="evidence" value="ECO:0007669"/>
    <property type="project" value="TreeGrafter"/>
</dbReference>
<evidence type="ECO:0000256" key="1">
    <source>
        <dbReference type="ARBA" id="ARBA00007471"/>
    </source>
</evidence>
<accession>A0A482WVG8</accession>
<dbReference type="STRING" id="195883.A0A482WVG8"/>
<dbReference type="CDD" id="cd14537">
    <property type="entry name" value="PTP-MTMR10-like"/>
    <property type="match status" value="1"/>
</dbReference>
<dbReference type="PANTHER" id="PTHR10807:SF110">
    <property type="entry name" value="FI17948P1"/>
    <property type="match status" value="1"/>
</dbReference>
<dbReference type="EMBL" id="QKKF02024294">
    <property type="protein sequence ID" value="RZF37483.1"/>
    <property type="molecule type" value="Genomic_DNA"/>
</dbReference>
<sequence>MLETVRKSHPQLTTPVVMELTKSLPCTKDIQTSFLKLRELCAPESEKQFWVQDSNFLSLVENTRWLHTVSACLAKAVETSRLLFKDITVVLQEADGRDLCPLIASLVQILSDPYYRTIQGFQSLVQREWVVMGHPFCTRLGHVYNNDGEQSPVFLVFLDCVWQLLQQFPTEFQMSETYLTTLWDSVFFSTFDTFLFDCERDRLLAAAEPNNYFTLRPVWDWGEQFLDRDVMLFTNPLFVRPERGGAHPLPPLRASSRLPVLQLWSQCYFRFIPLMEMMGGGNPQIDLSCRLLLSQIDACEEGAVTEVGAVGNTGVGGVGAGVGEVGVGVGASPSQPPLESLSKIGSFFPFSRRSNAGPVSAALLVSSLSLNQSFHSTEIMLDSQSILNAPD</sequence>
<dbReference type="SUPFAM" id="SSF52799">
    <property type="entry name" value="(Phosphotyrosine protein) phosphatases II"/>
    <property type="match status" value="1"/>
</dbReference>
<comment type="similarity">
    <text evidence="1">Belongs to the protein-tyrosine phosphatase family. Non-receptor class myotubularin subfamily.</text>
</comment>
<dbReference type="GO" id="GO:0005737">
    <property type="term" value="C:cytoplasm"/>
    <property type="evidence" value="ECO:0007669"/>
    <property type="project" value="TreeGrafter"/>
</dbReference>
<feature type="domain" description="Myotubularin phosphatase" evidence="2">
    <location>
        <begin position="1"/>
        <end position="268"/>
    </location>
</feature>
<dbReference type="SMR" id="A0A482WVG8"/>
<evidence type="ECO:0000313" key="4">
    <source>
        <dbReference type="Proteomes" id="UP000291343"/>
    </source>
</evidence>
<dbReference type="OrthoDB" id="271628at2759"/>
<reference evidence="3 4" key="1">
    <citation type="journal article" date="2017" name="Gigascience">
        <title>Genome sequence of the small brown planthopper, Laodelphax striatellus.</title>
        <authorList>
            <person name="Zhu J."/>
            <person name="Jiang F."/>
            <person name="Wang X."/>
            <person name="Yang P."/>
            <person name="Bao Y."/>
            <person name="Zhao W."/>
            <person name="Wang W."/>
            <person name="Lu H."/>
            <person name="Wang Q."/>
            <person name="Cui N."/>
            <person name="Li J."/>
            <person name="Chen X."/>
            <person name="Luo L."/>
            <person name="Yu J."/>
            <person name="Kang L."/>
            <person name="Cui F."/>
        </authorList>
    </citation>
    <scope>NUCLEOTIDE SEQUENCE [LARGE SCALE GENOMIC DNA]</scope>
    <source>
        <strain evidence="3">Lst14</strain>
    </source>
</reference>
<dbReference type="Proteomes" id="UP000291343">
    <property type="component" value="Unassembled WGS sequence"/>
</dbReference>
<proteinExistence type="inferred from homology"/>
<name>A0A482WVG8_LAOST</name>
<dbReference type="Pfam" id="PF06602">
    <property type="entry name" value="Myotub-related"/>
    <property type="match status" value="1"/>
</dbReference>
<keyword evidence="4" id="KW-1185">Reference proteome</keyword>
<dbReference type="AlphaFoldDB" id="A0A482WVG8"/>
<gene>
    <name evidence="3" type="ORF">LSTR_LSTR005358</name>
</gene>